<feature type="compositionally biased region" description="Polar residues" evidence="1">
    <location>
        <begin position="373"/>
        <end position="382"/>
    </location>
</feature>
<feature type="compositionally biased region" description="Basic residues" evidence="1">
    <location>
        <begin position="198"/>
        <end position="214"/>
    </location>
</feature>
<feature type="region of interest" description="Disordered" evidence="1">
    <location>
        <begin position="188"/>
        <end position="357"/>
    </location>
</feature>
<feature type="region of interest" description="Disordered" evidence="1">
    <location>
        <begin position="370"/>
        <end position="434"/>
    </location>
</feature>
<reference evidence="2" key="1">
    <citation type="submission" date="2017-08" db="EMBL/GenBank/DDBJ databases">
        <authorList>
            <person name="Polle J.E."/>
            <person name="Barry K."/>
            <person name="Cushman J."/>
            <person name="Schmutz J."/>
            <person name="Tran D."/>
            <person name="Hathwaick L.T."/>
            <person name="Yim W.C."/>
            <person name="Jenkins J."/>
            <person name="Mckie-Krisberg Z.M."/>
            <person name="Prochnik S."/>
            <person name="Lindquist E."/>
            <person name="Dockter R.B."/>
            <person name="Adam C."/>
            <person name="Molina H."/>
            <person name="Bunkerborg J."/>
            <person name="Jin E."/>
            <person name="Buchheim M."/>
            <person name="Magnuson J."/>
        </authorList>
    </citation>
    <scope>NUCLEOTIDE SEQUENCE</scope>
    <source>
        <strain evidence="2">CCAP 19/18</strain>
    </source>
</reference>
<proteinExistence type="predicted"/>
<sequence length="493" mass="54872">MREILRQKGAIANLLQSLISLRPVGAPVPSLIAPRHLFYVAPREEPYVAGPSSTQSTEGFRHPLEPQHSSQQPCYIASGNGHWHAVGQHHQHQHPNHQPALVQHHHYLSHPPQPQCASSAAQQSTSTGHAMGDKSTRPAVDQCAWSAAEQLTSTRHAIKIKSRRFGFDRCAWSAAQQPGSGLSAFKACTGLTPSPQQRHYHHKQHIQHHHHQPHPPRPPRAWSVAQQPTSSRRIFDQRADQSAAQQPGLPPPAEQRHHHHHQQHRYCHQQHQKYTERLQAAAPSPPSLGACQLHPHRTIAPHQPPQTPPRKAHTPHPAHTPSPPHPHQSLHVHPERPHHHHRSHPHPHHKAKPGPDSWALREEESLPVMQPTYPLSTSSTTHPKPQPQPQPQPRSELPRHQHRHPQHKGGRVAEEDQQRPRSPTACQPDLTHAHPRVRGAAAPHRLLPEVAIACGLLPLRYAPSSLTAAIQAGPSDVHPQAKMIQGKGGLQSI</sequence>
<name>A0ABQ7H0H6_DUNSA</name>
<keyword evidence="3" id="KW-1185">Reference proteome</keyword>
<evidence type="ECO:0000256" key="1">
    <source>
        <dbReference type="SAM" id="MobiDB-lite"/>
    </source>
</evidence>
<gene>
    <name evidence="2" type="ORF">DUNSADRAFT_17049</name>
</gene>
<evidence type="ECO:0000313" key="3">
    <source>
        <dbReference type="Proteomes" id="UP000815325"/>
    </source>
</evidence>
<organism evidence="2 3">
    <name type="scientific">Dunaliella salina</name>
    <name type="common">Green alga</name>
    <name type="synonym">Protococcus salinus</name>
    <dbReference type="NCBI Taxonomy" id="3046"/>
    <lineage>
        <taxon>Eukaryota</taxon>
        <taxon>Viridiplantae</taxon>
        <taxon>Chlorophyta</taxon>
        <taxon>core chlorophytes</taxon>
        <taxon>Chlorophyceae</taxon>
        <taxon>CS clade</taxon>
        <taxon>Chlamydomonadales</taxon>
        <taxon>Dunaliellaceae</taxon>
        <taxon>Dunaliella</taxon>
    </lineage>
</organism>
<feature type="compositionally biased region" description="Basic residues" evidence="1">
    <location>
        <begin position="256"/>
        <end position="271"/>
    </location>
</feature>
<accession>A0ABQ7H0H6</accession>
<feature type="region of interest" description="Disordered" evidence="1">
    <location>
        <begin position="108"/>
        <end position="137"/>
    </location>
</feature>
<feature type="region of interest" description="Disordered" evidence="1">
    <location>
        <begin position="47"/>
        <end position="70"/>
    </location>
</feature>
<feature type="compositionally biased region" description="Basic residues" evidence="1">
    <location>
        <begin position="400"/>
        <end position="410"/>
    </location>
</feature>
<comment type="caution">
    <text evidence="2">The sequence shown here is derived from an EMBL/GenBank/DDBJ whole genome shotgun (WGS) entry which is preliminary data.</text>
</comment>
<feature type="compositionally biased region" description="Low complexity" evidence="1">
    <location>
        <begin position="115"/>
        <end position="124"/>
    </location>
</feature>
<dbReference type="Proteomes" id="UP000815325">
    <property type="component" value="Unassembled WGS sequence"/>
</dbReference>
<evidence type="ECO:0000313" key="2">
    <source>
        <dbReference type="EMBL" id="KAF5840352.1"/>
    </source>
</evidence>
<feature type="compositionally biased region" description="Basic residues" evidence="1">
    <location>
        <begin position="336"/>
        <end position="352"/>
    </location>
</feature>
<protein>
    <submittedName>
        <fullName evidence="2">Uncharacterized protein</fullName>
    </submittedName>
</protein>
<dbReference type="EMBL" id="MU069516">
    <property type="protein sequence ID" value="KAF5840352.1"/>
    <property type="molecule type" value="Genomic_DNA"/>
</dbReference>